<dbReference type="EMBL" id="CP075866">
    <property type="protein sequence ID" value="QYS99469.1"/>
    <property type="molecule type" value="Genomic_DNA"/>
</dbReference>
<dbReference type="InterPro" id="IPR002110">
    <property type="entry name" value="Ankyrin_rpt"/>
</dbReference>
<dbReference type="Proteomes" id="UP000826661">
    <property type="component" value="Chromosome III"/>
</dbReference>
<protein>
    <recommendedName>
        <fullName evidence="4">Nephrocystin 3-like N-terminal domain-containing protein</fullName>
    </recommendedName>
</protein>
<gene>
    <name evidence="5" type="ORF">H0G86_006599</name>
</gene>
<dbReference type="Pfam" id="PF24883">
    <property type="entry name" value="NPHP3_N"/>
    <property type="match status" value="1"/>
</dbReference>
<evidence type="ECO:0000259" key="4">
    <source>
        <dbReference type="Pfam" id="PF24883"/>
    </source>
</evidence>
<evidence type="ECO:0000313" key="6">
    <source>
        <dbReference type="Proteomes" id="UP000826661"/>
    </source>
</evidence>
<name>A0A8G0LGJ3_9HYPO</name>
<proteinExistence type="predicted"/>
<dbReference type="PANTHER" id="PTHR10039:SF14">
    <property type="entry name" value="NACHT DOMAIN-CONTAINING PROTEIN"/>
    <property type="match status" value="1"/>
</dbReference>
<keyword evidence="2" id="KW-0040">ANK repeat</keyword>
<organism evidence="5 6">
    <name type="scientific">Trichoderma simmonsii</name>
    <dbReference type="NCBI Taxonomy" id="1491479"/>
    <lineage>
        <taxon>Eukaryota</taxon>
        <taxon>Fungi</taxon>
        <taxon>Dikarya</taxon>
        <taxon>Ascomycota</taxon>
        <taxon>Pezizomycotina</taxon>
        <taxon>Sordariomycetes</taxon>
        <taxon>Hypocreomycetidae</taxon>
        <taxon>Hypocreales</taxon>
        <taxon>Hypocreaceae</taxon>
        <taxon>Trichoderma</taxon>
    </lineage>
</organism>
<feature type="domain" description="Nephrocystin 3-like N-terminal" evidence="4">
    <location>
        <begin position="111"/>
        <end position="289"/>
    </location>
</feature>
<feature type="compositionally biased region" description="Low complexity" evidence="3">
    <location>
        <begin position="52"/>
        <end position="64"/>
    </location>
</feature>
<evidence type="ECO:0000256" key="1">
    <source>
        <dbReference type="ARBA" id="ARBA00022737"/>
    </source>
</evidence>
<feature type="region of interest" description="Disordered" evidence="3">
    <location>
        <begin position="52"/>
        <end position="80"/>
    </location>
</feature>
<dbReference type="AlphaFoldDB" id="A0A8G0LGJ3"/>
<dbReference type="PANTHER" id="PTHR10039">
    <property type="entry name" value="AMELOGENIN"/>
    <property type="match status" value="1"/>
</dbReference>
<dbReference type="Gene3D" id="1.25.40.20">
    <property type="entry name" value="Ankyrin repeat-containing domain"/>
    <property type="match status" value="1"/>
</dbReference>
<sequence length="696" mass="79335">MGAADSKPQPGKEPVAENSEDAQSQPFPAPSDANAARKDTVALDSAQSVFHGSGIQHSGQGHFSVQGNVNITSNPPPDSKEVEKCMKALFVTDPSEDRGMLKRKKGSRASGTCEWIFQTKELNRWLQPEEIGQKSRPSSVLWLHGNPGTGKSTMAIFLTEELPTFLHGKGKMTLAYFFCDASFEKQKTATSIIRGLLFQLIQKHKILLTKYILPRYEERGDQLFTSFDALWTVFIDAATDQDTGRKYCIIDALDECDNDSKDILLYQLNETFHCDQKVSHNLFILITSRPYPEICEYLQDFTNADLASFEEARQDIDRCIKERVDDLARKKNYTDKIRKEITDLLRDKAEGTFLWVGLACEELRRKPSKDATQFLRDMPKGLTSLYKNLLKRATEDESSERVAIWRILSFVVVSFAALSVLELSEACHLHQDEPDLDTRLQYTRDQIASCRLLVVIQDERVQLLHQSVRDFLTGSGSSFFIKKPEAHATAASCCIDNWIKRLHAKSYSEGPFLEYASYYWTRHVREAGESFKICEPQIPFFEPHSNYMWRWMQRYARYTSEHTFLHIAVDFGLPILIEYALGMREVHPISGGLAFNIKHDLNHFHESGLSPLSTALLSGEINGKTRTEIVKLLLKAGAIVTRRVLGIALFGERVDEEVVLLLLDRMHSETRKEYIQKLLREIRKKSSGEQYQIQLG</sequence>
<keyword evidence="6" id="KW-1185">Reference proteome</keyword>
<feature type="repeat" description="ANK" evidence="2">
    <location>
        <begin position="607"/>
        <end position="638"/>
    </location>
</feature>
<dbReference type="SUPFAM" id="SSF52540">
    <property type="entry name" value="P-loop containing nucleoside triphosphate hydrolases"/>
    <property type="match status" value="1"/>
</dbReference>
<keyword evidence="1" id="KW-0677">Repeat</keyword>
<dbReference type="InterPro" id="IPR027417">
    <property type="entry name" value="P-loop_NTPase"/>
</dbReference>
<evidence type="ECO:0000313" key="5">
    <source>
        <dbReference type="EMBL" id="QYS99469.1"/>
    </source>
</evidence>
<evidence type="ECO:0000256" key="2">
    <source>
        <dbReference type="PROSITE-ProRule" id="PRU00023"/>
    </source>
</evidence>
<dbReference type="InterPro" id="IPR056884">
    <property type="entry name" value="NPHP3-like_N"/>
</dbReference>
<evidence type="ECO:0000256" key="3">
    <source>
        <dbReference type="SAM" id="MobiDB-lite"/>
    </source>
</evidence>
<feature type="region of interest" description="Disordered" evidence="3">
    <location>
        <begin position="1"/>
        <end position="40"/>
    </location>
</feature>
<dbReference type="InterPro" id="IPR036770">
    <property type="entry name" value="Ankyrin_rpt-contain_sf"/>
</dbReference>
<dbReference type="Gene3D" id="3.40.50.300">
    <property type="entry name" value="P-loop containing nucleotide triphosphate hydrolases"/>
    <property type="match status" value="1"/>
</dbReference>
<accession>A0A8G0LGJ3</accession>
<reference evidence="5 6" key="1">
    <citation type="journal article" date="2021" name="BMC Genomics">
        <title>Telomere-to-telomere genome assembly of asparaginase-producing Trichoderma simmonsii.</title>
        <authorList>
            <person name="Chung D."/>
            <person name="Kwon Y.M."/>
            <person name="Yang Y."/>
        </authorList>
    </citation>
    <scope>NUCLEOTIDE SEQUENCE [LARGE SCALE GENOMIC DNA]</scope>
    <source>
        <strain evidence="5 6">GH-Sj1</strain>
    </source>
</reference>
<dbReference type="PROSITE" id="PS50088">
    <property type="entry name" value="ANK_REPEAT"/>
    <property type="match status" value="1"/>
</dbReference>